<dbReference type="EMBL" id="CAJHJT010000034">
    <property type="protein sequence ID" value="CAD7004768.1"/>
    <property type="molecule type" value="Genomic_DNA"/>
</dbReference>
<dbReference type="Proteomes" id="UP000606786">
    <property type="component" value="Unassembled WGS sequence"/>
</dbReference>
<gene>
    <name evidence="1" type="ORF">CCAP1982_LOCUS13158</name>
</gene>
<protein>
    <submittedName>
        <fullName evidence="1">(Mediterranean fruit fly) hypothetical protein</fullName>
    </submittedName>
</protein>
<proteinExistence type="predicted"/>
<sequence>MKSIRPRLTAYTPKYTHTHSLTHTYSLAIYAVATHKYFTQFVLRQECIASKNTIIATTTATNKCKTIKKLLVCSYTYLLAYPGSCRLVCNFGKHEFLKTQPSKQLTKLPAC</sequence>
<dbReference type="AlphaFoldDB" id="A0A811V2J5"/>
<name>A0A811V2J5_CERCA</name>
<organism evidence="1 2">
    <name type="scientific">Ceratitis capitata</name>
    <name type="common">Mediterranean fruit fly</name>
    <name type="synonym">Tephritis capitata</name>
    <dbReference type="NCBI Taxonomy" id="7213"/>
    <lineage>
        <taxon>Eukaryota</taxon>
        <taxon>Metazoa</taxon>
        <taxon>Ecdysozoa</taxon>
        <taxon>Arthropoda</taxon>
        <taxon>Hexapoda</taxon>
        <taxon>Insecta</taxon>
        <taxon>Pterygota</taxon>
        <taxon>Neoptera</taxon>
        <taxon>Endopterygota</taxon>
        <taxon>Diptera</taxon>
        <taxon>Brachycera</taxon>
        <taxon>Muscomorpha</taxon>
        <taxon>Tephritoidea</taxon>
        <taxon>Tephritidae</taxon>
        <taxon>Ceratitis</taxon>
        <taxon>Ceratitis</taxon>
    </lineage>
</organism>
<evidence type="ECO:0000313" key="2">
    <source>
        <dbReference type="Proteomes" id="UP000606786"/>
    </source>
</evidence>
<accession>A0A811V2J5</accession>
<reference evidence="1" key="1">
    <citation type="submission" date="2020-11" db="EMBL/GenBank/DDBJ databases">
        <authorList>
            <person name="Whitehead M."/>
        </authorList>
    </citation>
    <scope>NUCLEOTIDE SEQUENCE</scope>
    <source>
        <strain evidence="1">EGII</strain>
    </source>
</reference>
<keyword evidence="2" id="KW-1185">Reference proteome</keyword>
<evidence type="ECO:0000313" key="1">
    <source>
        <dbReference type="EMBL" id="CAD7004768.1"/>
    </source>
</evidence>
<comment type="caution">
    <text evidence="1">The sequence shown here is derived from an EMBL/GenBank/DDBJ whole genome shotgun (WGS) entry which is preliminary data.</text>
</comment>